<dbReference type="Pfam" id="PF26607">
    <property type="entry name" value="DUF8189"/>
    <property type="match status" value="1"/>
</dbReference>
<sequence>MYNSVLKQVEEKLNDVLFSTSIGNDGVILEWKLKEATTLSLKRIVDILFPTAQIPDELLTLEFEDFLLKFTPAQRLFEIDASCTRTWKLPLGGMFVSAGQTKMLAKREMLDDDDDDGKEKEKEADLADKSIPKEPIIRLDVEVNLEDSFAPIEGVTFGRGGKLQFKYNPKSEEDTTEPTWELTSVYNYQPGWFQKQWRHIVSLPGVGILYYNANGAVEIDRVNAQGLSSLRAYPAGTFTLNCKHLVSIPKIGIFSYNTDNNLWSLDTVDPDGQLQTIRSGSNNFGASSWTHIVHVPQVGIFFYSNVTSEGALFDVDDTGTFRQIKTYPQGSFAQNWSSLVYVSEVGLLCYEATSGKGKLYTVSREGTFNGIVEYSSHRFTPGWTHLVPIPGMGIFCFNQTQRNGILGKFTETKQFKSIKTYPNNYFSQEWTHLLHVPEMGIYFYQADNGAGAIDRPIWVKPAATEVKIPDPFKVLVPEEEEEKDDVTWLVGGSLSASFFERQVQFGIELEETKKKRSLKLTGKLTGLENQNLISIGEYAWIKSSELEIKISRVKGESDSSVGQKSSTAATPTSIATNSALSIEKAANGVSYTWSIVADSRFGFKFPGLEGTELGGKLSLAKEDDGISFSFLPPPESQIKIQIPFPINDDNGKVQFITGAIYPGGVKFERKTKDNETHWQFAAQVGFGLSGFDQLSGMHENARRLFADFQQQIAHRTTATFSISDEGVLIGVDRLLNPIAFNQPPVSLPDMVALANGTQSSVVFDLSTAALDAGNFYFRYHTKDGLGLSMDFGYGIPAEMLVTALSLPRELVERFNTFSNNALNSVFNTYNPETKQGITSFRLMLTETDVLFTLVDSPFKFLTLEEDKDDAKKIICTLDFDDYGAVQFDVPKFKFDGTSLSAKGGFKIVRPLKIPTILLKTALVNIGAITMDKIDRILPDELSLVELNLLDSNNQLNVEAFENLLRESGLAPNSPELQLLLKELKKGVGYLPNTLREYLNISIPDQLSFEISISAEGSVRFDIATGDKPVKFLVTDGMGLLGIQLSKIMLGELMSGALLMADASITIDYFPFGTLIPSMIVTAASGGKPKYLPPSNELRQRFIVDKLLLLIIYQTQVPIPIPVFYDEIGIESFDASGCKMEMHFGFPQPQFNLGQLFKIAIDLGRFFTNKEALLDDGGAGNLVKFGKSNSSMDIALRVGKNYIQLSPYITDENGNPLQLGINLSKSLEFSALRSIAAALNATKKQSVNYLIQTLPVNLRIGQRKLKLFNVISLEAAWMIATPKEFEALAYWHENLEFAQQKLGLMRLAELGVNDGDRVELQRLGWLEPEKVNSLMSSLFPDKEQLKRTINLLPQGEGEGVFFCARGVWKLLNSVTLDTRVGYGMTQKGMIIHVNSTGAIDIAGMGNILKSELSAEAYFVQQTEDLRFLLQGSFNLTLMGNKMFGGSVSLSNDAFEIEGQLDLFPGNSLIDVIGQLKGQLREGNFELCGQSRVSLFNDTVKLADCQVMLRSNNQDSQFSIGGSLLGSEVSLNASASGGNFMLDGTIKPFVLSNSASQVLSFSGSDGNASPSFNFSTGSQGTQLRIDGSVAFLNRTYRGQLIYSPDGSWKIKGLFFDGILSTYKLEVSGSGGDDWFRNFQVNVQSYFWANPDSDQLFASDEAASMYLLQAHRTAIKSIEVLEPQLFQQYGGRQAAAERLTPIGKSTENSPVLNLSLHEQSPGVGKCQDGHKFIVAVSGPNQGVWSTYINRGIEPHQLCWVNHGGEIRGEPAATEWKSGQLWLFARGIDNQLYRKRYTPENNWLNWEPLGDYTLATPVPNLRGTHPTDLNLHHTSAVEGSSCSVYSRWWNASERSDNYRVPSTENAANYSPALVTRPRYGDVTIYVSRLRTMYYLSDRTKIWYAWGNAQFLSSPVTAVNGNRFGVAARMSNHHPGFAYTVDDWDKFSAWTQLSIRMTGKPALTLMGGYYRMYVRNANDGCVYDSYASVDNPTSWSNWNKLTEFPIVGSPTAFSLNSSHIGVIARTAHNAIVYIEWTGTAWRTVLLGSPWR</sequence>
<evidence type="ECO:0000313" key="3">
    <source>
        <dbReference type="Proteomes" id="UP000729701"/>
    </source>
</evidence>
<name>A0A951QN54_9CYAN</name>
<dbReference type="EMBL" id="JAHHGZ010000020">
    <property type="protein sequence ID" value="MBW4669339.1"/>
    <property type="molecule type" value="Genomic_DNA"/>
</dbReference>
<dbReference type="SUPFAM" id="SSF89372">
    <property type="entry name" value="Fucose-specific lectin"/>
    <property type="match status" value="2"/>
</dbReference>
<proteinExistence type="predicted"/>
<comment type="caution">
    <text evidence="2">The sequence shown here is derived from an EMBL/GenBank/DDBJ whole genome shotgun (WGS) entry which is preliminary data.</text>
</comment>
<accession>A0A951QN54</accession>
<dbReference type="InterPro" id="IPR058502">
    <property type="entry name" value="PLL-like_beta-prop"/>
</dbReference>
<feature type="domain" description="PLL-like beta propeller" evidence="1">
    <location>
        <begin position="1736"/>
        <end position="2038"/>
    </location>
</feature>
<gene>
    <name evidence="2" type="ORF">KME60_18455</name>
</gene>
<reference evidence="2" key="2">
    <citation type="journal article" date="2022" name="Microbiol. Resour. Announc.">
        <title>Metagenome Sequencing to Explore Phylogenomics of Terrestrial Cyanobacteria.</title>
        <authorList>
            <person name="Ward R.D."/>
            <person name="Stajich J.E."/>
            <person name="Johansen J.R."/>
            <person name="Huntemann M."/>
            <person name="Clum A."/>
            <person name="Foster B."/>
            <person name="Foster B."/>
            <person name="Roux S."/>
            <person name="Palaniappan K."/>
            <person name="Varghese N."/>
            <person name="Mukherjee S."/>
            <person name="Reddy T.B.K."/>
            <person name="Daum C."/>
            <person name="Copeland A."/>
            <person name="Chen I.A."/>
            <person name="Ivanova N.N."/>
            <person name="Kyrpides N.C."/>
            <person name="Shapiro N."/>
            <person name="Eloe-Fadrosh E.A."/>
            <person name="Pietrasiak N."/>
        </authorList>
    </citation>
    <scope>NUCLEOTIDE SEQUENCE</scope>
    <source>
        <strain evidence="2">GSE-NOS-MK-12-04C</strain>
    </source>
</reference>
<organism evidence="2 3">
    <name type="scientific">Cyanomargarita calcarea GSE-NOS-MK-12-04C</name>
    <dbReference type="NCBI Taxonomy" id="2839659"/>
    <lineage>
        <taxon>Bacteria</taxon>
        <taxon>Bacillati</taxon>
        <taxon>Cyanobacteriota</taxon>
        <taxon>Cyanophyceae</taxon>
        <taxon>Nostocales</taxon>
        <taxon>Cyanomargaritaceae</taxon>
        <taxon>Cyanomargarita</taxon>
    </lineage>
</organism>
<reference evidence="2" key="1">
    <citation type="submission" date="2021-05" db="EMBL/GenBank/DDBJ databases">
        <authorList>
            <person name="Pietrasiak N."/>
            <person name="Ward R."/>
            <person name="Stajich J.E."/>
            <person name="Kurbessoian T."/>
        </authorList>
    </citation>
    <scope>NUCLEOTIDE SEQUENCE</scope>
    <source>
        <strain evidence="2">GSE-NOS-MK-12-04C</strain>
    </source>
</reference>
<evidence type="ECO:0000259" key="1">
    <source>
        <dbReference type="Pfam" id="PF26607"/>
    </source>
</evidence>
<dbReference type="Proteomes" id="UP000729701">
    <property type="component" value="Unassembled WGS sequence"/>
</dbReference>
<protein>
    <recommendedName>
        <fullName evidence="1">PLL-like beta propeller domain-containing protein</fullName>
    </recommendedName>
</protein>
<evidence type="ECO:0000313" key="2">
    <source>
        <dbReference type="EMBL" id="MBW4669339.1"/>
    </source>
</evidence>